<proteinExistence type="predicted"/>
<dbReference type="InParanoid" id="A0A804M1X1"/>
<feature type="compositionally biased region" description="Basic and acidic residues" evidence="1">
    <location>
        <begin position="136"/>
        <end position="148"/>
    </location>
</feature>
<reference evidence="2" key="3">
    <citation type="submission" date="2021-05" db="UniProtKB">
        <authorList>
            <consortium name="EnsemblPlants"/>
        </authorList>
    </citation>
    <scope>IDENTIFICATION</scope>
    <source>
        <strain evidence="2">cv. B73</strain>
    </source>
</reference>
<reference evidence="2" key="2">
    <citation type="submission" date="2019-07" db="EMBL/GenBank/DDBJ databases">
        <authorList>
            <person name="Seetharam A."/>
            <person name="Woodhouse M."/>
            <person name="Cannon E."/>
        </authorList>
    </citation>
    <scope>NUCLEOTIDE SEQUENCE [LARGE SCALE GENOMIC DNA]</scope>
    <source>
        <strain evidence="2">cv. B73</strain>
    </source>
</reference>
<reference evidence="3" key="1">
    <citation type="submission" date="2015-12" db="EMBL/GenBank/DDBJ databases">
        <title>Update maize B73 reference genome by single molecule sequencing technologies.</title>
        <authorList>
            <consortium name="Maize Genome Sequencing Project"/>
            <person name="Ware D."/>
        </authorList>
    </citation>
    <scope>NUCLEOTIDE SEQUENCE [LARGE SCALE GENOMIC DNA]</scope>
    <source>
        <strain evidence="3">cv. B73</strain>
    </source>
</reference>
<evidence type="ECO:0000256" key="1">
    <source>
        <dbReference type="SAM" id="MobiDB-lite"/>
    </source>
</evidence>
<evidence type="ECO:0000313" key="2">
    <source>
        <dbReference type="EnsemblPlants" id="Zm00001eb053060_P001"/>
    </source>
</evidence>
<sequence length="327" mass="35364">MDSNQNSKHETRSLELVFENGVDLLAHLFCQVVLPVPNLALPEEGRFSDHRVVSAIKISGPIAFQAAQHLEAAQPHNLLRDPSPLFLVGERDGEEAGERPHGTHRVRHHLLVPEEKDPLRPRQALLPVLEVVLPDGPERRDPLAEHGQRGVQLHGGPAPAHALHEVPERDEHVLGLPAQVHDAAAGGGHGRREQGEGQVRPEQPRRRQPLDVCQALPWRVHLQVRHGLLRVHGEQGVVGGGEGLVVAAAGRDGEGQRLQPRGPAFQVGGEDDVVGARLVELFHGDDVLEPAGVQPVVLVLHERYPPASSRESGYQVAVALGLSGLVG</sequence>
<evidence type="ECO:0000313" key="3">
    <source>
        <dbReference type="Proteomes" id="UP000007305"/>
    </source>
</evidence>
<dbReference type="Proteomes" id="UP000007305">
    <property type="component" value="Chromosome 1"/>
</dbReference>
<dbReference type="EnsemblPlants" id="Zm00001eb053060_T001">
    <property type="protein sequence ID" value="Zm00001eb053060_P001"/>
    <property type="gene ID" value="Zm00001eb053060"/>
</dbReference>
<keyword evidence="3" id="KW-1185">Reference proteome</keyword>
<protein>
    <submittedName>
        <fullName evidence="2">Uncharacterized protein</fullName>
    </submittedName>
</protein>
<accession>A0A804M1X1</accession>
<dbReference type="Gramene" id="Zm00001eb053060_T001">
    <property type="protein sequence ID" value="Zm00001eb053060_P001"/>
    <property type="gene ID" value="Zm00001eb053060"/>
</dbReference>
<feature type="region of interest" description="Disordered" evidence="1">
    <location>
        <begin position="135"/>
        <end position="161"/>
    </location>
</feature>
<dbReference type="AlphaFoldDB" id="A0A804M1X1"/>
<organism evidence="2 3">
    <name type="scientific">Zea mays</name>
    <name type="common">Maize</name>
    <dbReference type="NCBI Taxonomy" id="4577"/>
    <lineage>
        <taxon>Eukaryota</taxon>
        <taxon>Viridiplantae</taxon>
        <taxon>Streptophyta</taxon>
        <taxon>Embryophyta</taxon>
        <taxon>Tracheophyta</taxon>
        <taxon>Spermatophyta</taxon>
        <taxon>Magnoliopsida</taxon>
        <taxon>Liliopsida</taxon>
        <taxon>Poales</taxon>
        <taxon>Poaceae</taxon>
        <taxon>PACMAD clade</taxon>
        <taxon>Panicoideae</taxon>
        <taxon>Andropogonodae</taxon>
        <taxon>Andropogoneae</taxon>
        <taxon>Tripsacinae</taxon>
        <taxon>Zea</taxon>
    </lineage>
</organism>
<feature type="region of interest" description="Disordered" evidence="1">
    <location>
        <begin position="182"/>
        <end position="208"/>
    </location>
</feature>
<name>A0A804M1X1_MAIZE</name>